<comment type="function">
    <text evidence="1">Multidrug efflux pump.</text>
</comment>
<dbReference type="GO" id="GO:0042910">
    <property type="term" value="F:xenobiotic transmembrane transporter activity"/>
    <property type="evidence" value="ECO:0007669"/>
    <property type="project" value="InterPro"/>
</dbReference>
<dbReference type="PIRSF" id="PIRSF006603">
    <property type="entry name" value="DinF"/>
    <property type="match status" value="1"/>
</dbReference>
<dbReference type="PANTHER" id="PTHR43298:SF2">
    <property type="entry name" value="FMN_FAD EXPORTER YEEO-RELATED"/>
    <property type="match status" value="1"/>
</dbReference>
<accession>A0A366EFC2</accession>
<sequence>MRETHTIKEKIKQLSLILIPILVTQLGMFAMNFFDTIMSGKYSPADLAGVAIGSSLWVPVFTGLSGILLAVTPIVAQLIGGGNKKDVPHTVLQGVYAAIALSLFVMIVGAFVLNPILNGMNIETQVRTVAKEYLIGLSFGMIPLFIYNVLRSFIDALGMTRVTMFITLLSLPINVVFNYILIFGKLGFPALGGVGAGYASAITYWVITLIAFWVVHTKSPFDQFFVFKTLHKPNLHKWKELFQIGVPIGLSIFFEVSIFSAVTLLMSNYDTVVIAAHQAAINFASFLYMIPLSISMALTIVVGFEVGAKRLRDAKIYSWMGVCFALLLAVIYGVILLVFRTEISYLYSDDAYVLELTAHFLLYAVFFQLSDAVQAPVQGALRGYKDVNITFMMALISYWVIGLPLGYVLANYTDFGPYGFWLGLTSGLTAGAITLTARLLFIQKKYRKQYSLISE</sequence>
<evidence type="ECO:0000256" key="4">
    <source>
        <dbReference type="ARBA" id="ARBA00020268"/>
    </source>
</evidence>
<feature type="transmembrane region" description="Helical" evidence="13">
    <location>
        <begin position="14"/>
        <end position="34"/>
    </location>
</feature>
<evidence type="ECO:0000256" key="9">
    <source>
        <dbReference type="ARBA" id="ARBA00022989"/>
    </source>
</evidence>
<dbReference type="PANTHER" id="PTHR43298">
    <property type="entry name" value="MULTIDRUG RESISTANCE PROTEIN NORM-RELATED"/>
    <property type="match status" value="1"/>
</dbReference>
<evidence type="ECO:0000256" key="13">
    <source>
        <dbReference type="SAM" id="Phobius"/>
    </source>
</evidence>
<evidence type="ECO:0000256" key="8">
    <source>
        <dbReference type="ARBA" id="ARBA00022692"/>
    </source>
</evidence>
<dbReference type="CDD" id="cd13131">
    <property type="entry name" value="MATE_NorM_like"/>
    <property type="match status" value="1"/>
</dbReference>
<proteinExistence type="inferred from homology"/>
<feature type="transmembrane region" description="Helical" evidence="13">
    <location>
        <begin position="286"/>
        <end position="304"/>
    </location>
</feature>
<dbReference type="EMBL" id="QNRJ01000021">
    <property type="protein sequence ID" value="RBP01121.1"/>
    <property type="molecule type" value="Genomic_DNA"/>
</dbReference>
<keyword evidence="9 13" id="KW-1133">Transmembrane helix</keyword>
<feature type="transmembrane region" description="Helical" evidence="13">
    <location>
        <begin position="351"/>
        <end position="369"/>
    </location>
</feature>
<evidence type="ECO:0000313" key="14">
    <source>
        <dbReference type="EMBL" id="RBP01121.1"/>
    </source>
</evidence>
<dbReference type="AlphaFoldDB" id="A0A366EFC2"/>
<keyword evidence="7" id="KW-1003">Cell membrane</keyword>
<dbReference type="GO" id="GO:0015297">
    <property type="term" value="F:antiporter activity"/>
    <property type="evidence" value="ECO:0007669"/>
    <property type="project" value="UniProtKB-KW"/>
</dbReference>
<comment type="subcellular location">
    <subcellularLocation>
        <location evidence="2">Cell membrane</location>
        <topology evidence="2">Multi-pass membrane protein</topology>
    </subcellularLocation>
</comment>
<dbReference type="InterPro" id="IPR050222">
    <property type="entry name" value="MATE_MdtK"/>
</dbReference>
<evidence type="ECO:0000256" key="11">
    <source>
        <dbReference type="ARBA" id="ARBA00023136"/>
    </source>
</evidence>
<comment type="caution">
    <text evidence="14">The sequence shown here is derived from an EMBL/GenBank/DDBJ whole genome shotgun (WGS) entry which is preliminary data.</text>
</comment>
<reference evidence="14 15" key="1">
    <citation type="submission" date="2018-06" db="EMBL/GenBank/DDBJ databases">
        <title>Freshwater and sediment microbial communities from various areas in North America, analyzing microbe dynamics in response to fracking.</title>
        <authorList>
            <person name="Lamendella R."/>
        </authorList>
    </citation>
    <scope>NUCLEOTIDE SEQUENCE [LARGE SCALE GENOMIC DNA]</scope>
    <source>
        <strain evidence="14 15">97B</strain>
    </source>
</reference>
<evidence type="ECO:0000256" key="10">
    <source>
        <dbReference type="ARBA" id="ARBA00023065"/>
    </source>
</evidence>
<keyword evidence="5" id="KW-0813">Transport</keyword>
<name>A0A366EFC2_9BACI</name>
<feature type="transmembrane region" description="Helical" evidence="13">
    <location>
        <begin position="241"/>
        <end position="266"/>
    </location>
</feature>
<keyword evidence="6" id="KW-0050">Antiport</keyword>
<keyword evidence="10" id="KW-0406">Ion transport</keyword>
<dbReference type="NCBIfam" id="TIGR00797">
    <property type="entry name" value="matE"/>
    <property type="match status" value="1"/>
</dbReference>
<evidence type="ECO:0000256" key="3">
    <source>
        <dbReference type="ARBA" id="ARBA00010199"/>
    </source>
</evidence>
<gene>
    <name evidence="14" type="ORF">DET59_12129</name>
</gene>
<feature type="transmembrane region" description="Helical" evidence="13">
    <location>
        <begin position="162"/>
        <end position="183"/>
    </location>
</feature>
<evidence type="ECO:0000256" key="7">
    <source>
        <dbReference type="ARBA" id="ARBA00022475"/>
    </source>
</evidence>
<keyword evidence="11 13" id="KW-0472">Membrane</keyword>
<organism evidence="14 15">
    <name type="scientific">Rossellomorea aquimaris</name>
    <dbReference type="NCBI Taxonomy" id="189382"/>
    <lineage>
        <taxon>Bacteria</taxon>
        <taxon>Bacillati</taxon>
        <taxon>Bacillota</taxon>
        <taxon>Bacilli</taxon>
        <taxon>Bacillales</taxon>
        <taxon>Bacillaceae</taxon>
        <taxon>Rossellomorea</taxon>
    </lineage>
</organism>
<feature type="transmembrane region" description="Helical" evidence="13">
    <location>
        <begin position="195"/>
        <end position="215"/>
    </location>
</feature>
<feature type="transmembrane region" description="Helical" evidence="13">
    <location>
        <begin position="54"/>
        <end position="79"/>
    </location>
</feature>
<dbReference type="InterPro" id="IPR048279">
    <property type="entry name" value="MdtK-like"/>
</dbReference>
<feature type="transmembrane region" description="Helical" evidence="13">
    <location>
        <begin position="389"/>
        <end position="412"/>
    </location>
</feature>
<dbReference type="InterPro" id="IPR002528">
    <property type="entry name" value="MATE_fam"/>
</dbReference>
<evidence type="ECO:0000256" key="12">
    <source>
        <dbReference type="ARBA" id="ARBA00031636"/>
    </source>
</evidence>
<evidence type="ECO:0000256" key="5">
    <source>
        <dbReference type="ARBA" id="ARBA00022448"/>
    </source>
</evidence>
<dbReference type="GO" id="GO:0006811">
    <property type="term" value="P:monoatomic ion transport"/>
    <property type="evidence" value="ECO:0007669"/>
    <property type="project" value="UniProtKB-KW"/>
</dbReference>
<comment type="similarity">
    <text evidence="3">Belongs to the multi antimicrobial extrusion (MATE) (TC 2.A.66.1) family.</text>
</comment>
<evidence type="ECO:0000256" key="6">
    <source>
        <dbReference type="ARBA" id="ARBA00022449"/>
    </source>
</evidence>
<feature type="transmembrane region" description="Helical" evidence="13">
    <location>
        <begin position="316"/>
        <end position="339"/>
    </location>
</feature>
<evidence type="ECO:0000256" key="2">
    <source>
        <dbReference type="ARBA" id="ARBA00004651"/>
    </source>
</evidence>
<protein>
    <recommendedName>
        <fullName evidence="4">Probable multidrug resistance protein NorM</fullName>
    </recommendedName>
    <alternativeName>
        <fullName evidence="12">Multidrug-efflux transporter</fullName>
    </alternativeName>
</protein>
<keyword evidence="8 13" id="KW-0812">Transmembrane</keyword>
<dbReference type="RefSeq" id="WP_113970974.1">
    <property type="nucleotide sequence ID" value="NZ_QNRJ01000021.1"/>
</dbReference>
<dbReference type="Pfam" id="PF01554">
    <property type="entry name" value="MatE"/>
    <property type="match status" value="2"/>
</dbReference>
<feature type="transmembrane region" description="Helical" evidence="13">
    <location>
        <begin position="91"/>
        <end position="113"/>
    </location>
</feature>
<dbReference type="GO" id="GO:0005886">
    <property type="term" value="C:plasma membrane"/>
    <property type="evidence" value="ECO:0007669"/>
    <property type="project" value="UniProtKB-SubCell"/>
</dbReference>
<feature type="transmembrane region" description="Helical" evidence="13">
    <location>
        <begin position="133"/>
        <end position="150"/>
    </location>
</feature>
<dbReference type="OrthoDB" id="9780160at2"/>
<dbReference type="Proteomes" id="UP000252118">
    <property type="component" value="Unassembled WGS sequence"/>
</dbReference>
<feature type="transmembrane region" description="Helical" evidence="13">
    <location>
        <begin position="418"/>
        <end position="441"/>
    </location>
</feature>
<evidence type="ECO:0000256" key="1">
    <source>
        <dbReference type="ARBA" id="ARBA00003408"/>
    </source>
</evidence>
<evidence type="ECO:0000313" key="15">
    <source>
        <dbReference type="Proteomes" id="UP000252118"/>
    </source>
</evidence>